<protein>
    <recommendedName>
        <fullName evidence="3">Piwi domain-containing protein</fullName>
    </recommendedName>
</protein>
<keyword evidence="2" id="KW-1185">Reference proteome</keyword>
<dbReference type="EMBL" id="RDQH01000335">
    <property type="protein sequence ID" value="RXH90200.1"/>
    <property type="molecule type" value="Genomic_DNA"/>
</dbReference>
<reference evidence="1 2" key="1">
    <citation type="submission" date="2018-10" db="EMBL/GenBank/DDBJ databases">
        <title>A high-quality apple genome assembly.</title>
        <authorList>
            <person name="Hu J."/>
        </authorList>
    </citation>
    <scope>NUCLEOTIDE SEQUENCE [LARGE SCALE GENOMIC DNA]</scope>
    <source>
        <strain evidence="2">cv. HFTH1</strain>
        <tissue evidence="1">Young leaf</tissue>
    </source>
</reference>
<accession>A0A498J3Y3</accession>
<proteinExistence type="predicted"/>
<evidence type="ECO:0000313" key="2">
    <source>
        <dbReference type="Proteomes" id="UP000290289"/>
    </source>
</evidence>
<name>A0A498J3Y3_MALDO</name>
<organism evidence="1 2">
    <name type="scientific">Malus domestica</name>
    <name type="common">Apple</name>
    <name type="synonym">Pyrus malus</name>
    <dbReference type="NCBI Taxonomy" id="3750"/>
    <lineage>
        <taxon>Eukaryota</taxon>
        <taxon>Viridiplantae</taxon>
        <taxon>Streptophyta</taxon>
        <taxon>Embryophyta</taxon>
        <taxon>Tracheophyta</taxon>
        <taxon>Spermatophyta</taxon>
        <taxon>Magnoliopsida</taxon>
        <taxon>eudicotyledons</taxon>
        <taxon>Gunneridae</taxon>
        <taxon>Pentapetalae</taxon>
        <taxon>rosids</taxon>
        <taxon>fabids</taxon>
        <taxon>Rosales</taxon>
        <taxon>Rosaceae</taxon>
        <taxon>Amygdaloideae</taxon>
        <taxon>Maleae</taxon>
        <taxon>Malus</taxon>
    </lineage>
</organism>
<evidence type="ECO:0008006" key="3">
    <source>
        <dbReference type="Google" id="ProtNLM"/>
    </source>
</evidence>
<dbReference type="AlphaFoldDB" id="A0A498J3Y3"/>
<dbReference type="STRING" id="3750.A0A498J3Y3"/>
<evidence type="ECO:0000313" key="1">
    <source>
        <dbReference type="EMBL" id="RXH90200.1"/>
    </source>
</evidence>
<comment type="caution">
    <text evidence="1">The sequence shown here is derived from an EMBL/GenBank/DDBJ whole genome shotgun (WGS) entry which is preliminary data.</text>
</comment>
<gene>
    <name evidence="1" type="ORF">DVH24_032557</name>
</gene>
<sequence length="262" mass="30504">MLTPKSLVCGNPVIAEQGELTPVSSKLVVNESYSTVYAAGEGKGIWVVLYLKSERRNKNYKKKRKIEFRSWPSLPTSYQILKKRQRDEMDMNNIFCVFESSMKLFTTAAMESLIREREREARLEIERRQNSLSYEHMRVQRELSSVTQKTNSSFQRFVCFYYRRGRTMVTYGGRSKKPIIDSNSFFIFKACKLLDEGWSPKFMVVVARKNHYGKFFQTGSHSVLSELRHSEGPLQMKGNAKLIRVELRELGNSTHYVMVFAT</sequence>
<dbReference type="Proteomes" id="UP000290289">
    <property type="component" value="Chromosome 9"/>
</dbReference>